<organism evidence="1 2">
    <name type="scientific">Fasciola hepatica</name>
    <name type="common">Liver fluke</name>
    <dbReference type="NCBI Taxonomy" id="6192"/>
    <lineage>
        <taxon>Eukaryota</taxon>
        <taxon>Metazoa</taxon>
        <taxon>Spiralia</taxon>
        <taxon>Lophotrochozoa</taxon>
        <taxon>Platyhelminthes</taxon>
        <taxon>Trematoda</taxon>
        <taxon>Digenea</taxon>
        <taxon>Plagiorchiida</taxon>
        <taxon>Echinostomata</taxon>
        <taxon>Echinostomatoidea</taxon>
        <taxon>Fasciolidae</taxon>
        <taxon>Fasciola</taxon>
    </lineage>
</organism>
<gene>
    <name evidence="1" type="ORF">FHB240107_LOCUS4435</name>
</gene>
<accession>A0ABC9HHT9</accession>
<proteinExistence type="predicted"/>
<keyword evidence="2" id="KW-1185">Reference proteome</keyword>
<dbReference type="Proteomes" id="UP001189180">
    <property type="component" value="Unassembled WGS sequence"/>
</dbReference>
<evidence type="ECO:0000313" key="1">
    <source>
        <dbReference type="EMBL" id="CAM0511997.1"/>
    </source>
</evidence>
<reference evidence="1 2" key="1">
    <citation type="submission" date="2024-08" db="EMBL/GenBank/DDBJ databases">
        <authorList>
            <person name="Paterson S."/>
        </authorList>
    </citation>
    <scope>NUCLEOTIDE SEQUENCE [LARGE SCALE GENOMIC DNA]</scope>
</reference>
<dbReference type="EMBL" id="CANUEZ050000192">
    <property type="protein sequence ID" value="CAM0511997.1"/>
    <property type="molecule type" value="Genomic_DNA"/>
</dbReference>
<evidence type="ECO:0000313" key="2">
    <source>
        <dbReference type="Proteomes" id="UP001189180"/>
    </source>
</evidence>
<sequence>MRVPFVVCDCRGRFANQLSDLFHDQLATVRVILYQLYGKHLINVTIFRELDVSERLLSEPVFGELTSTVLIVQWELLPQALSNTIKTADSTDRKCFASWNKDDNEGYQKVKDEESEYVGHVHRSVIR</sequence>
<comment type="caution">
    <text evidence="1">The sequence shown here is derived from an EMBL/GenBank/DDBJ whole genome shotgun (WGS) entry which is preliminary data.</text>
</comment>
<protein>
    <submittedName>
        <fullName evidence="1">Uncharacterized protein</fullName>
    </submittedName>
</protein>
<dbReference type="AlphaFoldDB" id="A0ABC9HHT9"/>
<name>A0ABC9HHT9_FASHE</name>